<dbReference type="InterPro" id="IPR050265">
    <property type="entry name" value="Fe/Mn_Superoxide_Dismutase"/>
</dbReference>
<organism evidence="7 8">
    <name type="scientific">Thermoactinomyces intermedius</name>
    <dbReference type="NCBI Taxonomy" id="2024"/>
    <lineage>
        <taxon>Bacteria</taxon>
        <taxon>Bacillati</taxon>
        <taxon>Bacillota</taxon>
        <taxon>Bacilli</taxon>
        <taxon>Bacillales</taxon>
        <taxon>Thermoactinomycetaceae</taxon>
        <taxon>Thermoactinomyces</taxon>
    </lineage>
</organism>
<dbReference type="InterPro" id="IPR019832">
    <property type="entry name" value="Mn/Fe_SOD_C"/>
</dbReference>
<dbReference type="InterPro" id="IPR036314">
    <property type="entry name" value="SOD_C_sf"/>
</dbReference>
<feature type="domain" description="Manganese/iron superoxide dismutase C-terminal" evidence="6">
    <location>
        <begin position="202"/>
        <end position="304"/>
    </location>
</feature>
<accession>A0A8I1AAR2</accession>
<gene>
    <name evidence="7" type="ORF">I8U20_03610</name>
</gene>
<sequence>MELMSLPNLNWFSHWHRQSLIPLFQYYRTRLEEQLQATADPHKKQAGRKLWKQICNLEKQVPFKDPYTLYQTLQQLIARFQNLSTPITISFAEETPKPPESPKPLQEPRVPVGQHQLPPLPYPYDALEPYIDAETMQLHHDKHHQSYVDGLNRAEKMIQTARLEGDFTLLKHWEREAAFHGAGHYLHTIFWEIMNPEGGGEPSGSLRNQINTDFGSFERFQEHFSRAAEQVEGSGWAILVWSPRAHRLEILQAEKHQNLSQQDVIPLLPLDVWEHAYYLKYKNNRKAYIDNWWNVVYWPEVKKRFSTVRKVTWSPA</sequence>
<keyword evidence="8" id="KW-1185">Reference proteome</keyword>
<dbReference type="InterPro" id="IPR001189">
    <property type="entry name" value="Mn/Fe_SOD"/>
</dbReference>
<dbReference type="PANTHER" id="PTHR11404:SF6">
    <property type="entry name" value="SUPEROXIDE DISMUTASE [MN], MITOCHONDRIAL"/>
    <property type="match status" value="1"/>
</dbReference>
<dbReference type="InterPro" id="IPR036324">
    <property type="entry name" value="Mn/Fe_SOD_N_sf"/>
</dbReference>
<dbReference type="Pfam" id="PF00081">
    <property type="entry name" value="Sod_Fe_N"/>
    <property type="match status" value="1"/>
</dbReference>
<evidence type="ECO:0000256" key="4">
    <source>
        <dbReference type="ARBA" id="ARBA00023002"/>
    </source>
</evidence>
<evidence type="ECO:0000259" key="5">
    <source>
        <dbReference type="Pfam" id="PF00081"/>
    </source>
</evidence>
<evidence type="ECO:0000256" key="3">
    <source>
        <dbReference type="ARBA" id="ARBA00022723"/>
    </source>
</evidence>
<feature type="domain" description="Manganese/iron superoxide dismutase N-terminal" evidence="5">
    <location>
        <begin position="114"/>
        <end position="194"/>
    </location>
</feature>
<dbReference type="SUPFAM" id="SSF46609">
    <property type="entry name" value="Fe,Mn superoxide dismutase (SOD), N-terminal domain"/>
    <property type="match status" value="1"/>
</dbReference>
<dbReference type="FunFam" id="3.55.40.20:FF:000004">
    <property type="entry name" value="Superoxide dismutase [Fe]"/>
    <property type="match status" value="1"/>
</dbReference>
<dbReference type="AlphaFoldDB" id="A0A8I1AAR2"/>
<dbReference type="GO" id="GO:0046872">
    <property type="term" value="F:metal ion binding"/>
    <property type="evidence" value="ECO:0007669"/>
    <property type="project" value="UniProtKB-KW"/>
</dbReference>
<dbReference type="InterPro" id="IPR019831">
    <property type="entry name" value="Mn/Fe_SOD_N"/>
</dbReference>
<dbReference type="PRINTS" id="PR01703">
    <property type="entry name" value="MNSODISMTASE"/>
</dbReference>
<dbReference type="EMBL" id="JAECVW010000002">
    <property type="protein sequence ID" value="MBH8594412.1"/>
    <property type="molecule type" value="Genomic_DNA"/>
</dbReference>
<dbReference type="Gene3D" id="1.10.287.990">
    <property type="entry name" value="Fe,Mn superoxide dismutase (SOD) domain"/>
    <property type="match status" value="1"/>
</dbReference>
<evidence type="ECO:0000256" key="1">
    <source>
        <dbReference type="ARBA" id="ARBA00008714"/>
    </source>
</evidence>
<evidence type="ECO:0000256" key="2">
    <source>
        <dbReference type="ARBA" id="ARBA00012682"/>
    </source>
</evidence>
<keyword evidence="4" id="KW-0560">Oxidoreductase</keyword>
<reference evidence="7 8" key="1">
    <citation type="submission" date="2020-12" db="EMBL/GenBank/DDBJ databases">
        <title>WGS of Thermoactinomyces spp.</title>
        <authorList>
            <person name="Cheng K."/>
        </authorList>
    </citation>
    <scope>NUCLEOTIDE SEQUENCE [LARGE SCALE GENOMIC DNA]</scope>
    <source>
        <strain evidence="8">CICC 10671\DSM 43846</strain>
    </source>
</reference>
<evidence type="ECO:0000313" key="8">
    <source>
        <dbReference type="Proteomes" id="UP000633619"/>
    </source>
</evidence>
<dbReference type="Proteomes" id="UP000633619">
    <property type="component" value="Unassembled WGS sequence"/>
</dbReference>
<dbReference type="PROSITE" id="PS00088">
    <property type="entry name" value="SOD_MN"/>
    <property type="match status" value="1"/>
</dbReference>
<proteinExistence type="inferred from homology"/>
<evidence type="ECO:0000313" key="7">
    <source>
        <dbReference type="EMBL" id="MBH8594412.1"/>
    </source>
</evidence>
<dbReference type="Pfam" id="PF02777">
    <property type="entry name" value="Sod_Fe_C"/>
    <property type="match status" value="1"/>
</dbReference>
<evidence type="ECO:0000259" key="6">
    <source>
        <dbReference type="Pfam" id="PF02777"/>
    </source>
</evidence>
<dbReference type="InterPro" id="IPR019833">
    <property type="entry name" value="Mn/Fe_SOD_BS"/>
</dbReference>
<dbReference type="PANTHER" id="PTHR11404">
    <property type="entry name" value="SUPEROXIDE DISMUTASE 2"/>
    <property type="match status" value="1"/>
</dbReference>
<keyword evidence="3" id="KW-0479">Metal-binding</keyword>
<protein>
    <recommendedName>
        <fullName evidence="2">superoxide dismutase</fullName>
        <ecNumber evidence="2">1.15.1.1</ecNumber>
    </recommendedName>
</protein>
<dbReference type="EC" id="1.15.1.1" evidence="2"/>
<name>A0A8I1AAR2_THEIN</name>
<comment type="caution">
    <text evidence="7">The sequence shown here is derived from an EMBL/GenBank/DDBJ whole genome shotgun (WGS) entry which is preliminary data.</text>
</comment>
<dbReference type="FunFam" id="1.10.287.990:FF:000001">
    <property type="entry name" value="Superoxide dismutase"/>
    <property type="match status" value="1"/>
</dbReference>
<dbReference type="GO" id="GO:0004784">
    <property type="term" value="F:superoxide dismutase activity"/>
    <property type="evidence" value="ECO:0007669"/>
    <property type="project" value="UniProtKB-EC"/>
</dbReference>
<dbReference type="SUPFAM" id="SSF54719">
    <property type="entry name" value="Fe,Mn superoxide dismutase (SOD), C-terminal domain"/>
    <property type="match status" value="1"/>
</dbReference>
<dbReference type="Gene3D" id="3.55.40.20">
    <property type="entry name" value="Iron/manganese superoxide dismutase, C-terminal domain"/>
    <property type="match status" value="1"/>
</dbReference>
<comment type="similarity">
    <text evidence="1">Belongs to the iron/manganese superoxide dismutase family.</text>
</comment>